<dbReference type="Pfam" id="PF00505">
    <property type="entry name" value="HMG_box"/>
    <property type="match status" value="1"/>
</dbReference>
<dbReference type="InterPro" id="IPR017386">
    <property type="entry name" value="SOX-12/11/4"/>
</dbReference>
<dbReference type="SUPFAM" id="SSF47095">
    <property type="entry name" value="HMG-box"/>
    <property type="match status" value="1"/>
</dbReference>
<dbReference type="EMBL" id="MT901667">
    <property type="protein sequence ID" value="QNN94698.1"/>
    <property type="molecule type" value="mRNA"/>
</dbReference>
<dbReference type="FunFam" id="1.10.30.10:FF:000007">
    <property type="entry name" value="Transcription factor SOX"/>
    <property type="match status" value="1"/>
</dbReference>
<dbReference type="GO" id="GO:0005634">
    <property type="term" value="C:nucleus"/>
    <property type="evidence" value="ECO:0007669"/>
    <property type="project" value="UniProtKB-SubCell"/>
</dbReference>
<protein>
    <submittedName>
        <fullName evidence="9">Transcription factor SoxC</fullName>
    </submittedName>
</protein>
<dbReference type="PROSITE" id="PS50118">
    <property type="entry name" value="HMG_BOX_2"/>
    <property type="match status" value="1"/>
</dbReference>
<dbReference type="PIRSF" id="PIRSF038098">
    <property type="entry name" value="SOX-12/11/4a"/>
    <property type="match status" value="1"/>
</dbReference>
<feature type="compositionally biased region" description="Basic residues" evidence="7">
    <location>
        <begin position="150"/>
        <end position="160"/>
    </location>
</feature>
<feature type="region of interest" description="Disordered" evidence="7">
    <location>
        <begin position="115"/>
        <end position="168"/>
    </location>
</feature>
<evidence type="ECO:0000313" key="9">
    <source>
        <dbReference type="EMBL" id="QNN94698.1"/>
    </source>
</evidence>
<proteinExistence type="evidence at transcript level"/>
<gene>
    <name evidence="9" type="primary">SoxC</name>
</gene>
<evidence type="ECO:0000256" key="6">
    <source>
        <dbReference type="PROSITE-ProRule" id="PRU00267"/>
    </source>
</evidence>
<dbReference type="InterPro" id="IPR036910">
    <property type="entry name" value="HMG_box_dom_sf"/>
</dbReference>
<comment type="subcellular location">
    <subcellularLocation>
        <location evidence="1">Nucleus</location>
    </subcellularLocation>
</comment>
<evidence type="ECO:0000256" key="7">
    <source>
        <dbReference type="SAM" id="MobiDB-lite"/>
    </source>
</evidence>
<dbReference type="GO" id="GO:0030182">
    <property type="term" value="P:neuron differentiation"/>
    <property type="evidence" value="ECO:0007669"/>
    <property type="project" value="TreeGrafter"/>
</dbReference>
<dbReference type="GO" id="GO:0007420">
    <property type="term" value="P:brain development"/>
    <property type="evidence" value="ECO:0007669"/>
    <property type="project" value="TreeGrafter"/>
</dbReference>
<keyword evidence="5 6" id="KW-0539">Nucleus</keyword>
<reference evidence="9" key="1">
    <citation type="submission" date="2020-08" db="EMBL/GenBank/DDBJ databases">
        <title>The development of early pioneer neurons in the annelid Malacoceros fuliginosus.</title>
        <authorList>
            <person name="Kumar S."/>
            <person name="Tumu S."/>
            <person name="Helm C."/>
            <person name="Hausen H."/>
        </authorList>
    </citation>
    <scope>NUCLEOTIDE SEQUENCE</scope>
</reference>
<dbReference type="InterPro" id="IPR009071">
    <property type="entry name" value="HMG_box_dom"/>
</dbReference>
<keyword evidence="4" id="KW-0804">Transcription</keyword>
<dbReference type="InterPro" id="IPR050140">
    <property type="entry name" value="SRY-related_HMG-box_TF-like"/>
</dbReference>
<keyword evidence="2" id="KW-0805">Transcription regulation</keyword>
<accession>A0A7G9UKZ7</accession>
<feature type="compositionally biased region" description="Low complexity" evidence="7">
    <location>
        <begin position="273"/>
        <end position="311"/>
    </location>
</feature>
<dbReference type="PANTHER" id="PTHR10270:SF323">
    <property type="entry name" value="TRANSCRIPTION FACTOR SOX-14-RELATED"/>
    <property type="match status" value="1"/>
</dbReference>
<evidence type="ECO:0000256" key="1">
    <source>
        <dbReference type="ARBA" id="ARBA00004123"/>
    </source>
</evidence>
<evidence type="ECO:0000256" key="2">
    <source>
        <dbReference type="ARBA" id="ARBA00023015"/>
    </source>
</evidence>
<feature type="domain" description="HMG box" evidence="8">
    <location>
        <begin position="47"/>
        <end position="115"/>
    </location>
</feature>
<keyword evidence="3 6" id="KW-0238">DNA-binding</keyword>
<name>A0A7G9UKZ7_MALFL</name>
<evidence type="ECO:0000256" key="3">
    <source>
        <dbReference type="ARBA" id="ARBA00023125"/>
    </source>
</evidence>
<sequence length="399" mass="44017">MLPNPSCNKMCDSSVQMSSDFGSYQVKPESCTPYSDATKCKKITAHVKRPMNAFMVWSQIERRRISEVQPDMHNAEISKRLGKRWKQLNENDRQPYIEEAERLRLLHLQEYPDYKYRPRKKGKGSASPQPGSPQSPGVKGEPTVAAVKKEHNKKSSHKLSPKSSLHSLHKGGIMKVSNNNNFDNASNRLKVKLTIDRKSIKASSCVPLSISQLTPPAKVPSSPSMDLPASPESASFYHDHEPQDIKIPLPSPALSSPGGLGMSQVSPMDSPHLHSLASPSPVVIQPSSPSQVLHQAPQQSQDYQQQQQQQQPSTLADLDNITDLLQLPTNWQLEFNNLDLAKLADTDINLDYPNGGAAAPVATNTSHFEFPDYSTPEVTEMLGGSDWLESSLGCLVSTH</sequence>
<organism evidence="9">
    <name type="scientific">Malacoceros fuliginosus</name>
    <name type="common">Polychaete tubeworm</name>
    <name type="synonym">Scolelepis fuliginosa</name>
    <dbReference type="NCBI Taxonomy" id="271776"/>
    <lineage>
        <taxon>Eukaryota</taxon>
        <taxon>Metazoa</taxon>
        <taxon>Spiralia</taxon>
        <taxon>Lophotrochozoa</taxon>
        <taxon>Annelida</taxon>
        <taxon>Polychaeta</taxon>
        <taxon>Sedentaria</taxon>
        <taxon>Canalipalpata</taxon>
        <taxon>Spionida</taxon>
        <taxon>Spionidae</taxon>
        <taxon>Malacoceros</taxon>
    </lineage>
</organism>
<feature type="compositionally biased region" description="Low complexity" evidence="7">
    <location>
        <begin position="124"/>
        <end position="140"/>
    </location>
</feature>
<dbReference type="PANTHER" id="PTHR10270">
    <property type="entry name" value="SOX TRANSCRIPTION FACTOR"/>
    <property type="match status" value="1"/>
</dbReference>
<dbReference type="SMART" id="SM00398">
    <property type="entry name" value="HMG"/>
    <property type="match status" value="1"/>
</dbReference>
<evidence type="ECO:0000256" key="4">
    <source>
        <dbReference type="ARBA" id="ARBA00023163"/>
    </source>
</evidence>
<dbReference type="CDD" id="cd22029">
    <property type="entry name" value="HMG-box_SoxC"/>
    <property type="match status" value="1"/>
</dbReference>
<feature type="DNA-binding region" description="HMG box" evidence="6">
    <location>
        <begin position="47"/>
        <end position="115"/>
    </location>
</feature>
<dbReference type="GO" id="GO:0000978">
    <property type="term" value="F:RNA polymerase II cis-regulatory region sequence-specific DNA binding"/>
    <property type="evidence" value="ECO:0007669"/>
    <property type="project" value="TreeGrafter"/>
</dbReference>
<feature type="region of interest" description="Disordered" evidence="7">
    <location>
        <begin position="211"/>
        <end position="313"/>
    </location>
</feature>
<evidence type="ECO:0000256" key="5">
    <source>
        <dbReference type="ARBA" id="ARBA00023242"/>
    </source>
</evidence>
<dbReference type="Gene3D" id="1.10.30.10">
    <property type="entry name" value="High mobility group box domain"/>
    <property type="match status" value="1"/>
</dbReference>
<dbReference type="GO" id="GO:0001228">
    <property type="term" value="F:DNA-binding transcription activator activity, RNA polymerase II-specific"/>
    <property type="evidence" value="ECO:0007669"/>
    <property type="project" value="TreeGrafter"/>
</dbReference>
<dbReference type="AlphaFoldDB" id="A0A7G9UKZ7"/>
<dbReference type="GO" id="GO:0000122">
    <property type="term" value="P:negative regulation of transcription by RNA polymerase II"/>
    <property type="evidence" value="ECO:0007669"/>
    <property type="project" value="TreeGrafter"/>
</dbReference>
<evidence type="ECO:0000259" key="8">
    <source>
        <dbReference type="PROSITE" id="PS50118"/>
    </source>
</evidence>